<evidence type="ECO:0000313" key="2">
    <source>
        <dbReference type="Proteomes" id="UP000248749"/>
    </source>
</evidence>
<evidence type="ECO:0000313" key="1">
    <source>
        <dbReference type="EMBL" id="PZF98514.1"/>
    </source>
</evidence>
<sequence>MGVYDALAAERAGVTTVVAQAKLHGINRQHMFRIRSGKWQPSLTVAMRMAADLGTTVDALFERVDR</sequence>
<dbReference type="GO" id="GO:0003677">
    <property type="term" value="F:DNA binding"/>
    <property type="evidence" value="ECO:0007669"/>
    <property type="project" value="InterPro"/>
</dbReference>
<name>A0A2W2CYQ6_9ACTN</name>
<dbReference type="SUPFAM" id="SSF47413">
    <property type="entry name" value="lambda repressor-like DNA-binding domains"/>
    <property type="match status" value="1"/>
</dbReference>
<gene>
    <name evidence="1" type="ORF">C1I99_13210</name>
</gene>
<dbReference type="Gene3D" id="1.10.260.40">
    <property type="entry name" value="lambda repressor-like DNA-binding domains"/>
    <property type="match status" value="1"/>
</dbReference>
<dbReference type="EMBL" id="POUB01000074">
    <property type="protein sequence ID" value="PZF98514.1"/>
    <property type="molecule type" value="Genomic_DNA"/>
</dbReference>
<organism evidence="1 2">
    <name type="scientific">Micromonospora deserti</name>
    <dbReference type="NCBI Taxonomy" id="2070366"/>
    <lineage>
        <taxon>Bacteria</taxon>
        <taxon>Bacillati</taxon>
        <taxon>Actinomycetota</taxon>
        <taxon>Actinomycetes</taxon>
        <taxon>Micromonosporales</taxon>
        <taxon>Micromonosporaceae</taxon>
        <taxon>Micromonospora</taxon>
    </lineage>
</organism>
<dbReference type="InterPro" id="IPR010982">
    <property type="entry name" value="Lambda_DNA-bd_dom_sf"/>
</dbReference>
<dbReference type="AlphaFoldDB" id="A0A2W2CYQ6"/>
<reference evidence="1 2" key="1">
    <citation type="submission" date="2018-01" db="EMBL/GenBank/DDBJ databases">
        <title>Draft genome sequence of Salinispora sp. 13K206.</title>
        <authorList>
            <person name="Sahin N."/>
            <person name="Saygin H."/>
            <person name="Ay H."/>
        </authorList>
    </citation>
    <scope>NUCLEOTIDE SEQUENCE [LARGE SCALE GENOMIC DNA]</scope>
    <source>
        <strain evidence="1 2">13K206</strain>
    </source>
</reference>
<proteinExistence type="predicted"/>
<dbReference type="Proteomes" id="UP000248749">
    <property type="component" value="Unassembled WGS sequence"/>
</dbReference>
<protein>
    <submittedName>
        <fullName evidence="1">Transcriptional regulator</fullName>
    </submittedName>
</protein>
<keyword evidence="2" id="KW-1185">Reference proteome</keyword>
<comment type="caution">
    <text evidence="1">The sequence shown here is derived from an EMBL/GenBank/DDBJ whole genome shotgun (WGS) entry which is preliminary data.</text>
</comment>
<accession>A0A2W2CYQ6</accession>